<dbReference type="InterPro" id="IPR036388">
    <property type="entry name" value="WH-like_DNA-bd_sf"/>
</dbReference>
<dbReference type="GO" id="GO:0000976">
    <property type="term" value="F:transcription cis-regulatory region binding"/>
    <property type="evidence" value="ECO:0007669"/>
    <property type="project" value="TreeGrafter"/>
</dbReference>
<evidence type="ECO:0000256" key="7">
    <source>
        <dbReference type="PROSITE-ProRule" id="PRU00169"/>
    </source>
</evidence>
<gene>
    <name evidence="11" type="ORF">SAMN04488053_1013</name>
</gene>
<protein>
    <submittedName>
        <fullName evidence="11">Two-component system, OmpR family, response regulator ResD</fullName>
    </submittedName>
</protein>
<dbReference type="Proteomes" id="UP000198778">
    <property type="component" value="Unassembled WGS sequence"/>
</dbReference>
<dbReference type="InterPro" id="IPR001789">
    <property type="entry name" value="Sig_transdc_resp-reg_receiver"/>
</dbReference>
<dbReference type="SUPFAM" id="SSF46894">
    <property type="entry name" value="C-terminal effector domain of the bipartite response regulators"/>
    <property type="match status" value="1"/>
</dbReference>
<dbReference type="PANTHER" id="PTHR48111:SF73">
    <property type="entry name" value="ALKALINE PHOSPHATASE SYNTHESIS TRANSCRIPTIONAL REGULATORY PROTEIN PHOP"/>
    <property type="match status" value="1"/>
</dbReference>
<keyword evidence="2 7" id="KW-0597">Phosphoprotein</keyword>
<sequence length="231" mass="26435">MKHRILAVDDEQQMLDLIDACLPGETYEVSAETNTSKVLGRIDSEDIDLILLDVMMPYKDGWELLKEVKQQSRIPVIMLTALGDTEQVVQGLHGGADDYITKPFEPKELTARIEAVLRRIRPQEDEKTHRAKGILIKEETREAFAKEIPLPLTKKEFEILLHFVRAPGRVFTREQLLDIVSTLGEKGMDRTIDAHVKNIREKLKQAVPEETFIETVWGVGYRLPQESGHRK</sequence>
<keyword evidence="3" id="KW-0902">Two-component regulatory system</keyword>
<feature type="modified residue" description="4-aspartylphosphate" evidence="7">
    <location>
        <position position="53"/>
    </location>
</feature>
<keyword evidence="5 8" id="KW-0238">DNA-binding</keyword>
<evidence type="ECO:0000256" key="6">
    <source>
        <dbReference type="ARBA" id="ARBA00023163"/>
    </source>
</evidence>
<dbReference type="EMBL" id="FNIL01000001">
    <property type="protein sequence ID" value="SDN17751.1"/>
    <property type="molecule type" value="Genomic_DNA"/>
</dbReference>
<dbReference type="InterPro" id="IPR016032">
    <property type="entry name" value="Sig_transdc_resp-reg_C-effctor"/>
</dbReference>
<dbReference type="InterPro" id="IPR001867">
    <property type="entry name" value="OmpR/PhoB-type_DNA-bd"/>
</dbReference>
<keyword evidence="6" id="KW-0804">Transcription</keyword>
<dbReference type="Pfam" id="PF00072">
    <property type="entry name" value="Response_reg"/>
    <property type="match status" value="1"/>
</dbReference>
<dbReference type="STRING" id="745820.SAMN04488053_1013"/>
<evidence type="ECO:0000256" key="2">
    <source>
        <dbReference type="ARBA" id="ARBA00022553"/>
    </source>
</evidence>
<evidence type="ECO:0000256" key="5">
    <source>
        <dbReference type="ARBA" id="ARBA00023125"/>
    </source>
</evidence>
<accession>A0A1G9ZA83</accession>
<dbReference type="GO" id="GO:0005829">
    <property type="term" value="C:cytosol"/>
    <property type="evidence" value="ECO:0007669"/>
    <property type="project" value="TreeGrafter"/>
</dbReference>
<evidence type="ECO:0000313" key="12">
    <source>
        <dbReference type="Proteomes" id="UP000198778"/>
    </source>
</evidence>
<feature type="domain" description="Response regulatory" evidence="9">
    <location>
        <begin position="4"/>
        <end position="117"/>
    </location>
</feature>
<evidence type="ECO:0000256" key="3">
    <source>
        <dbReference type="ARBA" id="ARBA00023012"/>
    </source>
</evidence>
<evidence type="ECO:0000259" key="10">
    <source>
        <dbReference type="PROSITE" id="PS51755"/>
    </source>
</evidence>
<dbReference type="PROSITE" id="PS50110">
    <property type="entry name" value="RESPONSE_REGULATORY"/>
    <property type="match status" value="1"/>
</dbReference>
<dbReference type="GO" id="GO:0006355">
    <property type="term" value="P:regulation of DNA-templated transcription"/>
    <property type="evidence" value="ECO:0007669"/>
    <property type="project" value="InterPro"/>
</dbReference>
<dbReference type="InterPro" id="IPR039420">
    <property type="entry name" value="WalR-like"/>
</dbReference>
<dbReference type="RefSeq" id="WP_175444127.1">
    <property type="nucleotide sequence ID" value="NZ_FNIL01000001.1"/>
</dbReference>
<dbReference type="Gene3D" id="3.40.50.2300">
    <property type="match status" value="1"/>
</dbReference>
<dbReference type="CDD" id="cd00383">
    <property type="entry name" value="trans_reg_C"/>
    <property type="match status" value="1"/>
</dbReference>
<dbReference type="SMART" id="SM00448">
    <property type="entry name" value="REC"/>
    <property type="match status" value="1"/>
</dbReference>
<dbReference type="Gene3D" id="1.10.10.10">
    <property type="entry name" value="Winged helix-like DNA-binding domain superfamily/Winged helix DNA-binding domain"/>
    <property type="match status" value="1"/>
</dbReference>
<dbReference type="Gene3D" id="6.10.250.690">
    <property type="match status" value="1"/>
</dbReference>
<evidence type="ECO:0000256" key="8">
    <source>
        <dbReference type="PROSITE-ProRule" id="PRU01091"/>
    </source>
</evidence>
<comment type="subcellular location">
    <subcellularLocation>
        <location evidence="1">Cytoplasm</location>
    </subcellularLocation>
</comment>
<dbReference type="SMART" id="SM00862">
    <property type="entry name" value="Trans_reg_C"/>
    <property type="match status" value="1"/>
</dbReference>
<evidence type="ECO:0000259" key="9">
    <source>
        <dbReference type="PROSITE" id="PS50110"/>
    </source>
</evidence>
<dbReference type="PANTHER" id="PTHR48111">
    <property type="entry name" value="REGULATOR OF RPOS"/>
    <property type="match status" value="1"/>
</dbReference>
<name>A0A1G9ZA83_9BACI</name>
<keyword evidence="12" id="KW-1185">Reference proteome</keyword>
<proteinExistence type="predicted"/>
<dbReference type="AlphaFoldDB" id="A0A1G9ZA83"/>
<dbReference type="Pfam" id="PF00486">
    <property type="entry name" value="Trans_reg_C"/>
    <property type="match status" value="1"/>
</dbReference>
<dbReference type="SUPFAM" id="SSF52172">
    <property type="entry name" value="CheY-like"/>
    <property type="match status" value="1"/>
</dbReference>
<organism evidence="11 12">
    <name type="scientific">Alkalicoccus daliensis</name>
    <dbReference type="NCBI Taxonomy" id="745820"/>
    <lineage>
        <taxon>Bacteria</taxon>
        <taxon>Bacillati</taxon>
        <taxon>Bacillota</taxon>
        <taxon>Bacilli</taxon>
        <taxon>Bacillales</taxon>
        <taxon>Bacillaceae</taxon>
        <taxon>Alkalicoccus</taxon>
    </lineage>
</organism>
<evidence type="ECO:0000313" key="11">
    <source>
        <dbReference type="EMBL" id="SDN17751.1"/>
    </source>
</evidence>
<dbReference type="GO" id="GO:0000156">
    <property type="term" value="F:phosphorelay response regulator activity"/>
    <property type="evidence" value="ECO:0007669"/>
    <property type="project" value="TreeGrafter"/>
</dbReference>
<feature type="DNA-binding region" description="OmpR/PhoB-type" evidence="8">
    <location>
        <begin position="126"/>
        <end position="225"/>
    </location>
</feature>
<dbReference type="PROSITE" id="PS51755">
    <property type="entry name" value="OMPR_PHOB"/>
    <property type="match status" value="1"/>
</dbReference>
<dbReference type="InterPro" id="IPR011006">
    <property type="entry name" value="CheY-like_superfamily"/>
</dbReference>
<evidence type="ECO:0000256" key="4">
    <source>
        <dbReference type="ARBA" id="ARBA00023015"/>
    </source>
</evidence>
<keyword evidence="4" id="KW-0805">Transcription regulation</keyword>
<evidence type="ECO:0000256" key="1">
    <source>
        <dbReference type="ARBA" id="ARBA00004496"/>
    </source>
</evidence>
<feature type="domain" description="OmpR/PhoB-type" evidence="10">
    <location>
        <begin position="126"/>
        <end position="225"/>
    </location>
</feature>
<dbReference type="GO" id="GO:0032993">
    <property type="term" value="C:protein-DNA complex"/>
    <property type="evidence" value="ECO:0007669"/>
    <property type="project" value="TreeGrafter"/>
</dbReference>
<reference evidence="12" key="1">
    <citation type="submission" date="2016-10" db="EMBL/GenBank/DDBJ databases">
        <authorList>
            <person name="Varghese N."/>
            <person name="Submissions S."/>
        </authorList>
    </citation>
    <scope>NUCLEOTIDE SEQUENCE [LARGE SCALE GENOMIC DNA]</scope>
    <source>
        <strain evidence="12">CGMCC 1.10369</strain>
    </source>
</reference>